<reference evidence="1" key="3">
    <citation type="submission" date="2023-05" db="EMBL/GenBank/DDBJ databases">
        <authorList>
            <person name="Smith C.H."/>
        </authorList>
    </citation>
    <scope>NUCLEOTIDE SEQUENCE</scope>
    <source>
        <strain evidence="1">CHS0354</strain>
        <tissue evidence="1">Mantle</tissue>
    </source>
</reference>
<evidence type="ECO:0000313" key="2">
    <source>
        <dbReference type="Proteomes" id="UP001195483"/>
    </source>
</evidence>
<accession>A0AAE0SYX4</accession>
<dbReference type="AlphaFoldDB" id="A0AAE0SYX4"/>
<dbReference type="EMBL" id="JAEAOA010002315">
    <property type="protein sequence ID" value="KAK3600173.1"/>
    <property type="molecule type" value="Genomic_DNA"/>
</dbReference>
<reference evidence="1" key="2">
    <citation type="journal article" date="2021" name="Genome Biol. Evol.">
        <title>Developing a high-quality reference genome for a parasitic bivalve with doubly uniparental inheritance (Bivalvia: Unionida).</title>
        <authorList>
            <person name="Smith C.H."/>
        </authorList>
    </citation>
    <scope>NUCLEOTIDE SEQUENCE</scope>
    <source>
        <strain evidence="1">CHS0354</strain>
        <tissue evidence="1">Mantle</tissue>
    </source>
</reference>
<evidence type="ECO:0000313" key="1">
    <source>
        <dbReference type="EMBL" id="KAK3600173.1"/>
    </source>
</evidence>
<organism evidence="1 2">
    <name type="scientific">Potamilus streckersoni</name>
    <dbReference type="NCBI Taxonomy" id="2493646"/>
    <lineage>
        <taxon>Eukaryota</taxon>
        <taxon>Metazoa</taxon>
        <taxon>Spiralia</taxon>
        <taxon>Lophotrochozoa</taxon>
        <taxon>Mollusca</taxon>
        <taxon>Bivalvia</taxon>
        <taxon>Autobranchia</taxon>
        <taxon>Heteroconchia</taxon>
        <taxon>Palaeoheterodonta</taxon>
        <taxon>Unionida</taxon>
        <taxon>Unionoidea</taxon>
        <taxon>Unionidae</taxon>
        <taxon>Ambleminae</taxon>
        <taxon>Lampsilini</taxon>
        <taxon>Potamilus</taxon>
    </lineage>
</organism>
<gene>
    <name evidence="1" type="ORF">CHS0354_039688</name>
</gene>
<reference evidence="1" key="1">
    <citation type="journal article" date="2021" name="Genome Biol. Evol.">
        <title>A High-Quality Reference Genome for a Parasitic Bivalve with Doubly Uniparental Inheritance (Bivalvia: Unionida).</title>
        <authorList>
            <person name="Smith C.H."/>
        </authorList>
    </citation>
    <scope>NUCLEOTIDE SEQUENCE</scope>
    <source>
        <strain evidence="1">CHS0354</strain>
    </source>
</reference>
<name>A0AAE0SYX4_9BIVA</name>
<dbReference type="Proteomes" id="UP001195483">
    <property type="component" value="Unassembled WGS sequence"/>
</dbReference>
<comment type="caution">
    <text evidence="1">The sequence shown here is derived from an EMBL/GenBank/DDBJ whole genome shotgun (WGS) entry which is preliminary data.</text>
</comment>
<sequence length="239" mass="26405">MDMMKIKIILTVYVLISGFALMPLVSGRCDHDMLSKCINTFSSSFRGFVAQQDIISTMKMFCRSDVHSAVICIVQGSANCFDGTSYSSLSSLLRIVNAGTLQEHCNVLSKIPGDALNCLKNALNMSGTQIRQCVISASANVFNSLIHTVIQALSLCSLNESRQKCKDHAIAETYPNQTADRYEHFESKNKFTSYPKRTNDPSEYIESTNTFNSYSSAGKTQFTSILTAACFTILKLVHD</sequence>
<protein>
    <submittedName>
        <fullName evidence="1">Uncharacterized protein</fullName>
    </submittedName>
</protein>
<keyword evidence="2" id="KW-1185">Reference proteome</keyword>
<proteinExistence type="predicted"/>